<keyword evidence="1" id="KW-0677">Repeat</keyword>
<gene>
    <name evidence="4" type="ORF">TraAM80_09767</name>
</gene>
<dbReference type="Proteomes" id="UP000283634">
    <property type="component" value="Unassembled WGS sequence"/>
</dbReference>
<accession>A0A3R7JT78</accession>
<dbReference type="InterPro" id="IPR036278">
    <property type="entry name" value="Sialidase_sf"/>
</dbReference>
<dbReference type="SUPFAM" id="SSF50939">
    <property type="entry name" value="Sialidases"/>
    <property type="match status" value="1"/>
</dbReference>
<feature type="chain" id="PRO_5018757956" evidence="2">
    <location>
        <begin position="33"/>
        <end position="469"/>
    </location>
</feature>
<dbReference type="GO" id="GO:0016020">
    <property type="term" value="C:membrane"/>
    <property type="evidence" value="ECO:0007669"/>
    <property type="project" value="TreeGrafter"/>
</dbReference>
<dbReference type="InterPro" id="IPR008377">
    <property type="entry name" value="Sialidase_trypan"/>
</dbReference>
<dbReference type="OrthoDB" id="248230at2759"/>
<feature type="domain" description="Sialidase" evidence="3">
    <location>
        <begin position="73"/>
        <end position="401"/>
    </location>
</feature>
<organism evidence="4 5">
    <name type="scientific">Trypanosoma rangeli</name>
    <dbReference type="NCBI Taxonomy" id="5698"/>
    <lineage>
        <taxon>Eukaryota</taxon>
        <taxon>Discoba</taxon>
        <taxon>Euglenozoa</taxon>
        <taxon>Kinetoplastea</taxon>
        <taxon>Metakinetoplastina</taxon>
        <taxon>Trypanosomatida</taxon>
        <taxon>Trypanosomatidae</taxon>
        <taxon>Trypanosoma</taxon>
        <taxon>Herpetosoma</taxon>
    </lineage>
</organism>
<dbReference type="CDD" id="cd15482">
    <property type="entry name" value="Sialidase_non-viral"/>
    <property type="match status" value="1"/>
</dbReference>
<feature type="signal peptide" evidence="2">
    <location>
        <begin position="1"/>
        <end position="32"/>
    </location>
</feature>
<evidence type="ECO:0000256" key="1">
    <source>
        <dbReference type="ARBA" id="ARBA00022737"/>
    </source>
</evidence>
<keyword evidence="5" id="KW-1185">Reference proteome</keyword>
<dbReference type="VEuPathDB" id="TriTrypDB:TRSC58_06951"/>
<dbReference type="OMA" id="HEHASWL"/>
<dbReference type="InterPro" id="IPR026856">
    <property type="entry name" value="Sialidase_fam"/>
</dbReference>
<dbReference type="PRINTS" id="PR01803">
    <property type="entry name" value="TCSIALIDASE"/>
</dbReference>
<protein>
    <submittedName>
        <fullName evidence="4">Group II trans-sialidase superfamily</fullName>
    </submittedName>
</protein>
<evidence type="ECO:0000256" key="2">
    <source>
        <dbReference type="SAM" id="SignalP"/>
    </source>
</evidence>
<dbReference type="Gene3D" id="2.120.10.10">
    <property type="match status" value="1"/>
</dbReference>
<dbReference type="GO" id="GO:0006689">
    <property type="term" value="P:ganglioside catabolic process"/>
    <property type="evidence" value="ECO:0007669"/>
    <property type="project" value="TreeGrafter"/>
</dbReference>
<proteinExistence type="predicted"/>
<sequence length="469" mass="51768">MPKVSWQMISSAVLFLLLCVPLMCNRSEVVHAESSNSKGVQLPQGVEVLVPQKTHVEVNGEAESQTRDFFSSPSLVQAGGVLVAFAEGRTQYTGLHHEHASWLTYADIVAGYINAVEPWSSFVAEVNANKWKAHTVFIRGAKKRGNVGRALLPTAVAKGNKVFLLVGSHEATYNATAKSWDKVSRQLDLLVGEATQDKVIQWGKPTSLLRITQPANQRGLKDFYGAGGSGVVMEDGTLVFPLLVRRSKKDFVSMIMYSRDDGKNWVLPKGTSPADCIDPLIVEWEQGQLVMVAKCNSLSNVFESRDMGETWTEAVRILTRVHPMFLPNPSRAAEGMTSFTTATIAGKKVMLYTQKRIPPAKRNVTSLYLWVTDNNRTFHLGPISMDTTEKPMLANTLLHSTEGLHLLRERGSRPARRLVITPLTEELKTVRSVVETWARLEARKGDGCLRESVSRALGLLGLCGVVFLL</sequence>
<comment type="caution">
    <text evidence="4">The sequence shown here is derived from an EMBL/GenBank/DDBJ whole genome shotgun (WGS) entry which is preliminary data.</text>
</comment>
<name>A0A3R7JT78_TRYRA</name>
<dbReference type="GeneID" id="40333700"/>
<dbReference type="RefSeq" id="XP_029233703.1">
    <property type="nucleotide sequence ID" value="XM_029386431.1"/>
</dbReference>
<evidence type="ECO:0000313" key="4">
    <source>
        <dbReference type="EMBL" id="RNE96485.1"/>
    </source>
</evidence>
<dbReference type="AlphaFoldDB" id="A0A3R7JT78"/>
<reference evidence="4 5" key="1">
    <citation type="journal article" date="2018" name="BMC Genomics">
        <title>Genomic comparison of Trypanosoma conorhini and Trypanosoma rangeli to Trypanosoma cruzi strains of high and low virulence.</title>
        <authorList>
            <person name="Bradwell K.R."/>
            <person name="Koparde V.N."/>
            <person name="Matveyev A.V."/>
            <person name="Serrano M.G."/>
            <person name="Alves J.M."/>
            <person name="Parikh H."/>
            <person name="Huang B."/>
            <person name="Lee V."/>
            <person name="Espinosa-Alvarez O."/>
            <person name="Ortiz P.A."/>
            <person name="Costa-Martins A.G."/>
            <person name="Teixeira M.M."/>
            <person name="Buck G.A."/>
        </authorList>
    </citation>
    <scope>NUCLEOTIDE SEQUENCE [LARGE SCALE GENOMIC DNA]</scope>
    <source>
        <strain evidence="4 5">AM80</strain>
    </source>
</reference>
<dbReference type="PANTHER" id="PTHR10628">
    <property type="entry name" value="SIALIDASE"/>
    <property type="match status" value="1"/>
</dbReference>
<dbReference type="GO" id="GO:0009313">
    <property type="term" value="P:oligosaccharide catabolic process"/>
    <property type="evidence" value="ECO:0007669"/>
    <property type="project" value="TreeGrafter"/>
</dbReference>
<dbReference type="Pfam" id="PF13859">
    <property type="entry name" value="BNR_3"/>
    <property type="match status" value="1"/>
</dbReference>
<dbReference type="InterPro" id="IPR011040">
    <property type="entry name" value="Sialidase"/>
</dbReference>
<dbReference type="GO" id="GO:0005737">
    <property type="term" value="C:cytoplasm"/>
    <property type="evidence" value="ECO:0007669"/>
    <property type="project" value="TreeGrafter"/>
</dbReference>
<evidence type="ECO:0000313" key="5">
    <source>
        <dbReference type="Proteomes" id="UP000283634"/>
    </source>
</evidence>
<dbReference type="EMBL" id="MKGL01000683">
    <property type="protein sequence ID" value="RNE96485.1"/>
    <property type="molecule type" value="Genomic_DNA"/>
</dbReference>
<dbReference type="GO" id="GO:0004308">
    <property type="term" value="F:exo-alpha-sialidase activity"/>
    <property type="evidence" value="ECO:0007669"/>
    <property type="project" value="InterPro"/>
</dbReference>
<evidence type="ECO:0000259" key="3">
    <source>
        <dbReference type="Pfam" id="PF13859"/>
    </source>
</evidence>
<dbReference type="PANTHER" id="PTHR10628:SF30">
    <property type="entry name" value="EXO-ALPHA-SIALIDASE"/>
    <property type="match status" value="1"/>
</dbReference>
<keyword evidence="2" id="KW-0732">Signal</keyword>